<feature type="region of interest" description="Disordered" evidence="1">
    <location>
        <begin position="150"/>
        <end position="200"/>
    </location>
</feature>
<reference evidence="3" key="2">
    <citation type="submission" date="2021-03" db="UniProtKB">
        <authorList>
            <consortium name="EnsemblPlants"/>
        </authorList>
    </citation>
    <scope>IDENTIFICATION</scope>
</reference>
<reference evidence="3" key="1">
    <citation type="submission" date="2018-11" db="EMBL/GenBank/DDBJ databases">
        <authorList>
            <person name="Grassa J C."/>
        </authorList>
    </citation>
    <scope>NUCLEOTIDE SEQUENCE [LARGE SCALE GENOMIC DNA]</scope>
</reference>
<dbReference type="EMBL" id="UZAU01000455">
    <property type="status" value="NOT_ANNOTATED_CDS"/>
    <property type="molecule type" value="Genomic_DNA"/>
</dbReference>
<evidence type="ECO:0000256" key="1">
    <source>
        <dbReference type="SAM" id="MobiDB-lite"/>
    </source>
</evidence>
<dbReference type="Gramene" id="evm.model.05.771">
    <property type="protein sequence ID" value="cds.evm.model.05.771"/>
    <property type="gene ID" value="evm.TU.05.771"/>
</dbReference>
<accession>A0A803PRU2</accession>
<feature type="domain" description="DUF4283" evidence="2">
    <location>
        <begin position="34"/>
        <end position="111"/>
    </location>
</feature>
<name>A0A803PRU2_CANSA</name>
<dbReference type="Proteomes" id="UP000596661">
    <property type="component" value="Chromosome 5"/>
</dbReference>
<evidence type="ECO:0000313" key="3">
    <source>
        <dbReference type="EnsemblPlants" id="cds.evm.model.05.771"/>
    </source>
</evidence>
<evidence type="ECO:0000259" key="2">
    <source>
        <dbReference type="Pfam" id="PF14111"/>
    </source>
</evidence>
<keyword evidence="4" id="KW-1185">Reference proteome</keyword>
<protein>
    <recommendedName>
        <fullName evidence="2">DUF4283 domain-containing protein</fullName>
    </recommendedName>
</protein>
<dbReference type="EnsemblPlants" id="evm.model.05.771">
    <property type="protein sequence ID" value="cds.evm.model.05.771"/>
    <property type="gene ID" value="evm.TU.05.771"/>
</dbReference>
<dbReference type="InterPro" id="IPR025558">
    <property type="entry name" value="DUF4283"/>
</dbReference>
<proteinExistence type="predicted"/>
<organism evidence="3 4">
    <name type="scientific">Cannabis sativa</name>
    <name type="common">Hemp</name>
    <name type="synonym">Marijuana</name>
    <dbReference type="NCBI Taxonomy" id="3483"/>
    <lineage>
        <taxon>Eukaryota</taxon>
        <taxon>Viridiplantae</taxon>
        <taxon>Streptophyta</taxon>
        <taxon>Embryophyta</taxon>
        <taxon>Tracheophyta</taxon>
        <taxon>Spermatophyta</taxon>
        <taxon>Magnoliopsida</taxon>
        <taxon>eudicotyledons</taxon>
        <taxon>Gunneridae</taxon>
        <taxon>Pentapetalae</taxon>
        <taxon>rosids</taxon>
        <taxon>fabids</taxon>
        <taxon>Rosales</taxon>
        <taxon>Cannabaceae</taxon>
        <taxon>Cannabis</taxon>
    </lineage>
</organism>
<sequence length="223" mass="25286">MADQYGHTSMEEDDIDGLMYNDDDEPELSEIDDRWCLVGRFLTKRSIDFQAMQHKMATLWQPGRGMYVKELGPNYFIFQFYHEVDIERIMDGSPWTFDRIPLVFERVKPGVEIGSPVQGKSKDKAVLVDNDESQTNLVLLLVDTKRRRTDIEPNASNGPLSEKSDGPTILHNENGSMLEDENVERNKNGPEAMEDESTMGSYGVYFSKNLVGAGSVQQARHSS</sequence>
<dbReference type="AlphaFoldDB" id="A0A803PRU2"/>
<evidence type="ECO:0000313" key="4">
    <source>
        <dbReference type="Proteomes" id="UP000596661"/>
    </source>
</evidence>
<dbReference type="Pfam" id="PF14111">
    <property type="entry name" value="DUF4283"/>
    <property type="match status" value="1"/>
</dbReference>